<dbReference type="SUPFAM" id="SSF48208">
    <property type="entry name" value="Six-hairpin glycosidases"/>
    <property type="match status" value="1"/>
</dbReference>
<dbReference type="Gene3D" id="2.60.40.10">
    <property type="entry name" value="Immunoglobulins"/>
    <property type="match status" value="2"/>
</dbReference>
<comment type="similarity">
    <text evidence="1">Belongs to the glycosyl hydrolase 9 (cellulase E) family.</text>
</comment>
<keyword evidence="2" id="KW-0378">Hydrolase</keyword>
<reference evidence="8 9" key="1">
    <citation type="submission" date="2017-07" db="EMBL/GenBank/DDBJ databases">
        <title>Complete Genome Sequence of the cosmetic ferment Vitreoscilla filiformis (ATCC15551).</title>
        <authorList>
            <person name="Contreras S."/>
            <person name="Sagory-Zalkind P."/>
            <person name="Blanquart H."/>
            <person name="Iltis A."/>
            <person name="Morand S.C."/>
        </authorList>
    </citation>
    <scope>NUCLEOTIDE SEQUENCE [LARGE SCALE GENOMIC DNA]</scope>
    <source>
        <strain evidence="8 9">ATCC 15551</strain>
    </source>
</reference>
<evidence type="ECO:0000256" key="6">
    <source>
        <dbReference type="SAM" id="SignalP"/>
    </source>
</evidence>
<dbReference type="Pfam" id="PF00759">
    <property type="entry name" value="Glyco_hydro_9"/>
    <property type="match status" value="1"/>
</dbReference>
<name>A0A221KAT6_VITFI</name>
<keyword evidence="9" id="KW-1185">Reference proteome</keyword>
<evidence type="ECO:0000313" key="8">
    <source>
        <dbReference type="EMBL" id="ASM76128.1"/>
    </source>
</evidence>
<proteinExistence type="inferred from homology"/>
<evidence type="ECO:0000256" key="5">
    <source>
        <dbReference type="ARBA" id="ARBA00023326"/>
    </source>
</evidence>
<evidence type="ECO:0000256" key="1">
    <source>
        <dbReference type="ARBA" id="ARBA00007072"/>
    </source>
</evidence>
<dbReference type="SUPFAM" id="SSF49265">
    <property type="entry name" value="Fibronectin type III"/>
    <property type="match status" value="1"/>
</dbReference>
<dbReference type="InterPro" id="IPR012341">
    <property type="entry name" value="6hp_glycosidase-like_sf"/>
</dbReference>
<sequence length="874" mass="94781">MASRRIAPIGVWARHLGLAGAIATGVSVATAAPAQISPFLKVDQFGYLPDSRKLAIVVDPQAGSNAAAAFAPGTGVGQYEVRRWDDDRVVLRATLQAWRAGATHFQSGDRGWWLDFSSVKTPGAYYLYDSVRRVGSGRFDVGPKVYDEVLRQALRVFYHQRLGVAHPSRYAGARWADAASYQGAQQDRFATSRYAKGDARTARDLRGGWMDAGDTNKYTTFAQSAVLQLLEAYRLSPQVFTDALGIPESGNGLPDVLDELKWELAFLQRMQDATGTHGLLLKVGVDTDEGSASPPSSDTRPRYYLPECTSATLAGSAMLAAGAVVYRGIASQQTYGNALLTRAQAAWQRAKVTTQNFSTYQTQCDDGHIRAGDADVSATGQLASALTAAVYLYEATGKAEYRQFVEQRYTQAPPYSDTWWGPYGHAQHLALLRYAGLPGVSATVAANIRRQKQGMNGVMSIDDDQAGTDLYRAHLPDAQYHWGHNQVRANVGNLNLDFIHFQLNPTQRAQYRAIAEQHLHWLHGANPLGLVMLSNMNAHGAESSVRQIYHTWFTDGSAWDDAQTSPKGPPPGYVTGGPNKGYSGPVAGITDQPPPKAYRDWNAGWPENSWELSEPAIYTQAAYVMLLSRIIASQGSTPVVTDTEPPSAPGAPVVSARTAQGFSLSWAASTDNTGVTAYDLYTGTTLLRSGLTDTRVTLSDQPCARPFTLRLTARDAAGNTSAFGPATTTSTLACQAQEVYTDTLGSGWSDWSWNATRQFNDTTHVHTGTQAIRVDLSNWGGLSLRHDSGWSTTGTTLRFWVYSPQATPLRLYTQSSDGGGDSASVNFSTLAGQWQQVSVSMSQLGNPSWLKRLNIQLASAGSGTIYVDQIELLR</sequence>
<dbReference type="InterPro" id="IPR001701">
    <property type="entry name" value="Glyco_hydro_9"/>
</dbReference>
<keyword evidence="6" id="KW-0732">Signal</keyword>
<dbReference type="InterPro" id="IPR014756">
    <property type="entry name" value="Ig_E-set"/>
</dbReference>
<dbReference type="InterPro" id="IPR013783">
    <property type="entry name" value="Ig-like_fold"/>
</dbReference>
<evidence type="ECO:0000256" key="3">
    <source>
        <dbReference type="ARBA" id="ARBA00023277"/>
    </source>
</evidence>
<dbReference type="CDD" id="cd00063">
    <property type="entry name" value="FN3"/>
    <property type="match status" value="1"/>
</dbReference>
<dbReference type="PROSITE" id="PS50853">
    <property type="entry name" value="FN3"/>
    <property type="match status" value="1"/>
</dbReference>
<protein>
    <recommendedName>
        <fullName evidence="7">Fibronectin type-III domain-containing protein</fullName>
    </recommendedName>
</protein>
<dbReference type="RefSeq" id="WP_198301568.1">
    <property type="nucleotide sequence ID" value="NZ_CP022423.1"/>
</dbReference>
<keyword evidence="3" id="KW-0119">Carbohydrate metabolism</keyword>
<evidence type="ECO:0000313" key="9">
    <source>
        <dbReference type="Proteomes" id="UP000199729"/>
    </source>
</evidence>
<dbReference type="GO" id="GO:0008810">
    <property type="term" value="F:cellulase activity"/>
    <property type="evidence" value="ECO:0007669"/>
    <property type="project" value="InterPro"/>
</dbReference>
<evidence type="ECO:0000256" key="2">
    <source>
        <dbReference type="ARBA" id="ARBA00022801"/>
    </source>
</evidence>
<gene>
    <name evidence="8" type="ORF">VITFI_CDS0349</name>
</gene>
<dbReference type="SUPFAM" id="SSF81296">
    <property type="entry name" value="E set domains"/>
    <property type="match status" value="1"/>
</dbReference>
<dbReference type="CDD" id="cd02850">
    <property type="entry name" value="E_set_Cellulase_N"/>
    <property type="match status" value="1"/>
</dbReference>
<dbReference type="KEGG" id="vff:VITFI_CDS0349"/>
<feature type="signal peptide" evidence="6">
    <location>
        <begin position="1"/>
        <end position="31"/>
    </location>
</feature>
<accession>A0A221KAT6</accession>
<dbReference type="AlphaFoldDB" id="A0A221KAT6"/>
<feature type="chain" id="PRO_5012397700" description="Fibronectin type-III domain-containing protein" evidence="6">
    <location>
        <begin position="32"/>
        <end position="874"/>
    </location>
</feature>
<evidence type="ECO:0000259" key="7">
    <source>
        <dbReference type="PROSITE" id="PS50853"/>
    </source>
</evidence>
<dbReference type="InterPro" id="IPR008928">
    <property type="entry name" value="6-hairpin_glycosidase_sf"/>
</dbReference>
<dbReference type="EMBL" id="CP022423">
    <property type="protein sequence ID" value="ASM76128.1"/>
    <property type="molecule type" value="Genomic_DNA"/>
</dbReference>
<feature type="domain" description="Fibronectin type-III" evidence="7">
    <location>
        <begin position="648"/>
        <end position="734"/>
    </location>
</feature>
<keyword evidence="4" id="KW-0326">Glycosidase</keyword>
<dbReference type="InterPro" id="IPR008979">
    <property type="entry name" value="Galactose-bd-like_sf"/>
</dbReference>
<evidence type="ECO:0000256" key="4">
    <source>
        <dbReference type="ARBA" id="ARBA00023295"/>
    </source>
</evidence>
<dbReference type="Proteomes" id="UP000199729">
    <property type="component" value="Chromosome"/>
</dbReference>
<dbReference type="InterPro" id="IPR003961">
    <property type="entry name" value="FN3_dom"/>
</dbReference>
<dbReference type="PANTHER" id="PTHR22298">
    <property type="entry name" value="ENDO-1,4-BETA-GLUCANASE"/>
    <property type="match status" value="1"/>
</dbReference>
<keyword evidence="5" id="KW-0624">Polysaccharide degradation</keyword>
<dbReference type="GO" id="GO:0000272">
    <property type="term" value="P:polysaccharide catabolic process"/>
    <property type="evidence" value="ECO:0007669"/>
    <property type="project" value="UniProtKB-KW"/>
</dbReference>
<dbReference type="InterPro" id="IPR004197">
    <property type="entry name" value="Cellulase_Ig-like"/>
</dbReference>
<dbReference type="Pfam" id="PF02927">
    <property type="entry name" value="CelD_N"/>
    <property type="match status" value="1"/>
</dbReference>
<organism evidence="8 9">
    <name type="scientific">Vitreoscilla filiformis</name>
    <dbReference type="NCBI Taxonomy" id="63"/>
    <lineage>
        <taxon>Bacteria</taxon>
        <taxon>Pseudomonadati</taxon>
        <taxon>Pseudomonadota</taxon>
        <taxon>Betaproteobacteria</taxon>
        <taxon>Neisseriales</taxon>
        <taxon>Neisseriaceae</taxon>
        <taxon>Vitreoscilla</taxon>
    </lineage>
</organism>
<dbReference type="InterPro" id="IPR036116">
    <property type="entry name" value="FN3_sf"/>
</dbReference>
<dbReference type="Gene3D" id="1.50.10.10">
    <property type="match status" value="1"/>
</dbReference>
<dbReference type="Gene3D" id="2.60.120.430">
    <property type="entry name" value="Galactose-binding lectin"/>
    <property type="match status" value="1"/>
</dbReference>
<dbReference type="SUPFAM" id="SSF49785">
    <property type="entry name" value="Galactose-binding domain-like"/>
    <property type="match status" value="1"/>
</dbReference>